<evidence type="ECO:0000256" key="3">
    <source>
        <dbReference type="ARBA" id="ARBA00022729"/>
    </source>
</evidence>
<gene>
    <name evidence="14" type="primary">cd68</name>
</gene>
<dbReference type="STRING" id="7998.ENSIPUP00000028265"/>
<evidence type="ECO:0000256" key="2">
    <source>
        <dbReference type="ARBA" id="ARBA00022692"/>
    </source>
</evidence>
<evidence type="ECO:0000313" key="13">
    <source>
        <dbReference type="Proteomes" id="UP000221080"/>
    </source>
</evidence>
<dbReference type="GeneID" id="108267884"/>
<evidence type="ECO:0000256" key="8">
    <source>
        <dbReference type="PROSITE-ProRule" id="PRU00740"/>
    </source>
</evidence>
<dbReference type="PANTHER" id="PTHR11506">
    <property type="entry name" value="LYSOSOME-ASSOCIATED MEMBRANE GLYCOPROTEIN"/>
    <property type="match status" value="1"/>
</dbReference>
<keyword evidence="7" id="KW-0325">Glycoprotein</keyword>
<dbReference type="GO" id="GO:0072594">
    <property type="term" value="P:establishment of protein localization to organelle"/>
    <property type="evidence" value="ECO:0007669"/>
    <property type="project" value="TreeGrafter"/>
</dbReference>
<keyword evidence="8" id="KW-0458">Lysosome</keyword>
<dbReference type="GO" id="GO:0005765">
    <property type="term" value="C:lysosomal membrane"/>
    <property type="evidence" value="ECO:0007669"/>
    <property type="project" value="UniProtKB-SubCell"/>
</dbReference>
<sequence>MAEMRHGLMVAVFVLATAFTLAEENARWPKPVASLIPPAPFVTTPLITTTPKTTTSHTNTTTVPPTTHSTTANVTTVPPTTHNTTANVTTVPPTTQNTTANVTTAPPTTHNTTANVTTVPPTTHNTTANVTTAPPTTHNTTTPYPTPPAPTPKTNVTKGNYTVLDGNKLCIMVQAVIQVHVNNSQVAGTYIVPESAKGTGKCESNTASLKITFSEGYISMNFFKNDTTNIVFVNSVAVNLKYAFKAGVLTPVVANNNSVQLFTMATGHSYSCKSESVFMGNGIYLEFSQDRMQSFNFTKNQFGPLDLCKADQPDYRVAIGVGVVLLILIIIVVVAYLISRRKRTDGYQTL</sequence>
<dbReference type="Gene3D" id="2.40.160.110">
    <property type="match status" value="1"/>
</dbReference>
<keyword evidence="13" id="KW-1185">Reference proteome</keyword>
<comment type="caution">
    <text evidence="8">Lacks conserved residue(s) required for the propagation of feature annotation.</text>
</comment>
<evidence type="ECO:0000256" key="4">
    <source>
        <dbReference type="ARBA" id="ARBA00022753"/>
    </source>
</evidence>
<feature type="signal peptide" evidence="11">
    <location>
        <begin position="1"/>
        <end position="22"/>
    </location>
</feature>
<dbReference type="GO" id="GO:0031902">
    <property type="term" value="C:late endosome membrane"/>
    <property type="evidence" value="ECO:0007669"/>
    <property type="project" value="TreeGrafter"/>
</dbReference>
<dbReference type="AlphaFoldDB" id="A0A2D0RBD1"/>
<dbReference type="Pfam" id="PF01299">
    <property type="entry name" value="Lamp2-like_luminal"/>
    <property type="match status" value="1"/>
</dbReference>
<dbReference type="RefSeq" id="XP_017327862.2">
    <property type="nucleotide sequence ID" value="XM_017472373.3"/>
</dbReference>
<evidence type="ECO:0000259" key="12">
    <source>
        <dbReference type="Pfam" id="PF01299"/>
    </source>
</evidence>
<dbReference type="PRINTS" id="PR00336">
    <property type="entry name" value="LYSASSOCTDMP"/>
</dbReference>
<evidence type="ECO:0000256" key="5">
    <source>
        <dbReference type="ARBA" id="ARBA00022989"/>
    </source>
</evidence>
<dbReference type="Proteomes" id="UP000221080">
    <property type="component" value="Chromosome 7"/>
</dbReference>
<feature type="domain" description="Lysosome-associated membrane glycoprotein 2-like luminal" evidence="12">
    <location>
        <begin position="157"/>
        <end position="297"/>
    </location>
</feature>
<keyword evidence="4" id="KW-0967">Endosome</keyword>
<accession>A0A2D0RBD1</accession>
<feature type="chain" id="PRO_5039910525" evidence="11">
    <location>
        <begin position="23"/>
        <end position="350"/>
    </location>
</feature>
<proteinExistence type="inferred from homology"/>
<comment type="subcellular location">
    <subcellularLocation>
        <location evidence="1">Endosome membrane</location>
        <topology evidence="1">Single-pass type I membrane protein</topology>
    </subcellularLocation>
    <subcellularLocation>
        <location evidence="8">Lysosome membrane</location>
        <topology evidence="8">Single-pass type I membrane protein</topology>
    </subcellularLocation>
</comment>
<dbReference type="KEGG" id="ipu:108267884"/>
<evidence type="ECO:0000256" key="10">
    <source>
        <dbReference type="SAM" id="Phobius"/>
    </source>
</evidence>
<evidence type="ECO:0000256" key="9">
    <source>
        <dbReference type="SAM" id="MobiDB-lite"/>
    </source>
</evidence>
<dbReference type="PANTHER" id="PTHR11506:SF2">
    <property type="entry name" value="MACROSIALIN"/>
    <property type="match status" value="1"/>
</dbReference>
<keyword evidence="6 8" id="KW-0472">Membrane</keyword>
<reference evidence="13" key="1">
    <citation type="journal article" date="2016" name="Nat. Commun.">
        <title>The channel catfish genome sequence provides insights into the evolution of scale formation in teleosts.</title>
        <authorList>
            <person name="Liu Z."/>
            <person name="Liu S."/>
            <person name="Yao J."/>
            <person name="Bao L."/>
            <person name="Zhang J."/>
            <person name="Li Y."/>
            <person name="Jiang C."/>
            <person name="Sun L."/>
            <person name="Wang R."/>
            <person name="Zhang Y."/>
            <person name="Zhou T."/>
            <person name="Zeng Q."/>
            <person name="Fu Q."/>
            <person name="Gao S."/>
            <person name="Li N."/>
            <person name="Koren S."/>
            <person name="Jiang Y."/>
            <person name="Zimin A."/>
            <person name="Xu P."/>
            <person name="Phillippy A.M."/>
            <person name="Geng X."/>
            <person name="Song L."/>
            <person name="Sun F."/>
            <person name="Li C."/>
            <person name="Wang X."/>
            <person name="Chen A."/>
            <person name="Jin Y."/>
            <person name="Yuan Z."/>
            <person name="Yang Y."/>
            <person name="Tan S."/>
            <person name="Peatman E."/>
            <person name="Lu J."/>
            <person name="Qin Z."/>
            <person name="Dunham R."/>
            <person name="Li Z."/>
            <person name="Sonstegard T."/>
            <person name="Feng J."/>
            <person name="Danzmann R.G."/>
            <person name="Schroeder S."/>
            <person name="Scheffler B."/>
            <person name="Duke M.V."/>
            <person name="Ballard L."/>
            <person name="Kucuktas H."/>
            <person name="Kaltenboeck L."/>
            <person name="Liu H."/>
            <person name="Armbruster J."/>
            <person name="Xie Y."/>
            <person name="Kirby M.L."/>
            <person name="Tian Y."/>
            <person name="Flanagan M.E."/>
            <person name="Mu W."/>
            <person name="Waldbieser G.C."/>
        </authorList>
    </citation>
    <scope>NUCLEOTIDE SEQUENCE [LARGE SCALE GENOMIC DNA]</scope>
    <source>
        <strain evidence="13">SDA103</strain>
    </source>
</reference>
<dbReference type="OrthoDB" id="9428839at2759"/>
<keyword evidence="5 10" id="KW-1133">Transmembrane helix</keyword>
<organism evidence="13 14">
    <name type="scientific">Ictalurus punctatus</name>
    <name type="common">Channel catfish</name>
    <name type="synonym">Silurus punctatus</name>
    <dbReference type="NCBI Taxonomy" id="7998"/>
    <lineage>
        <taxon>Eukaryota</taxon>
        <taxon>Metazoa</taxon>
        <taxon>Chordata</taxon>
        <taxon>Craniata</taxon>
        <taxon>Vertebrata</taxon>
        <taxon>Euteleostomi</taxon>
        <taxon>Actinopterygii</taxon>
        <taxon>Neopterygii</taxon>
        <taxon>Teleostei</taxon>
        <taxon>Ostariophysi</taxon>
        <taxon>Siluriformes</taxon>
        <taxon>Ictaluridae</taxon>
        <taxon>Ictalurus</taxon>
    </lineage>
</organism>
<dbReference type="PROSITE" id="PS51407">
    <property type="entry name" value="LAMP_3"/>
    <property type="match status" value="1"/>
</dbReference>
<protein>
    <submittedName>
        <fullName evidence="14">Macrosialin</fullName>
    </submittedName>
</protein>
<evidence type="ECO:0000256" key="1">
    <source>
        <dbReference type="ARBA" id="ARBA00004530"/>
    </source>
</evidence>
<dbReference type="CTD" id="968"/>
<evidence type="ECO:0000256" key="6">
    <source>
        <dbReference type="ARBA" id="ARBA00023136"/>
    </source>
</evidence>
<dbReference type="GO" id="GO:0005886">
    <property type="term" value="C:plasma membrane"/>
    <property type="evidence" value="ECO:0007669"/>
    <property type="project" value="TreeGrafter"/>
</dbReference>
<dbReference type="InterPro" id="IPR002000">
    <property type="entry name" value="Lysosome-assoc_membr_glycop"/>
</dbReference>
<keyword evidence="3 11" id="KW-0732">Signal</keyword>
<dbReference type="InterPro" id="IPR048528">
    <property type="entry name" value="Lamp2-like_luminal"/>
</dbReference>
<name>A0A2D0RBD1_ICTPU</name>
<feature type="compositionally biased region" description="Low complexity" evidence="9">
    <location>
        <begin position="46"/>
        <end position="143"/>
    </location>
</feature>
<evidence type="ECO:0000256" key="7">
    <source>
        <dbReference type="ARBA" id="ARBA00023180"/>
    </source>
</evidence>
<evidence type="ECO:0000256" key="11">
    <source>
        <dbReference type="SAM" id="SignalP"/>
    </source>
</evidence>
<keyword evidence="2 8" id="KW-0812">Transmembrane</keyword>
<feature type="transmembrane region" description="Helical" evidence="10">
    <location>
        <begin position="317"/>
        <end position="338"/>
    </location>
</feature>
<feature type="region of interest" description="Disordered" evidence="9">
    <location>
        <begin position="46"/>
        <end position="156"/>
    </location>
</feature>
<evidence type="ECO:0000313" key="14">
    <source>
        <dbReference type="RefSeq" id="XP_017327862.2"/>
    </source>
</evidence>
<reference evidence="14" key="2">
    <citation type="submission" date="2025-08" db="UniProtKB">
        <authorList>
            <consortium name="RefSeq"/>
        </authorList>
    </citation>
    <scope>IDENTIFICATION</scope>
    <source>
        <tissue evidence="14">Blood</tissue>
    </source>
</reference>
<comment type="similarity">
    <text evidence="8">Belongs to the LAMP family.</text>
</comment>